<dbReference type="Pfam" id="PF21857">
    <property type="entry name" value="DUF6913"/>
    <property type="match status" value="1"/>
</dbReference>
<gene>
    <name evidence="1" type="ORF">JKP34_09705</name>
</gene>
<evidence type="ECO:0000313" key="2">
    <source>
        <dbReference type="Proteomes" id="UP000642920"/>
    </source>
</evidence>
<dbReference type="Proteomes" id="UP000642920">
    <property type="component" value="Unassembled WGS sequence"/>
</dbReference>
<comment type="caution">
    <text evidence="1">The sequence shown here is derived from an EMBL/GenBank/DDBJ whole genome shotgun (WGS) entry which is preliminary data.</text>
</comment>
<dbReference type="InterPro" id="IPR054207">
    <property type="entry name" value="DUF6913"/>
</dbReference>
<protein>
    <submittedName>
        <fullName evidence="1">Uncharacterized protein</fullName>
    </submittedName>
</protein>
<sequence>MLSIKKKLLAYKVERGLKKNRYLPKAFSYKELRKVGVIFTFDDLKKHEAVKSFIKTLEADGIEVKSLGYKPKETQNFEFYFDFFEDKDVNFFAQMKSPYMLGFLNQKFDYIFCLDDDLNLYMQYLLVNAKSSIRIGALQDTEAENRFFELMVKPKNTQDTKQLTTEIIQNIRKISGNEQ</sequence>
<evidence type="ECO:0000313" key="1">
    <source>
        <dbReference type="EMBL" id="MBL0765526.1"/>
    </source>
</evidence>
<proteinExistence type="predicted"/>
<dbReference type="AlphaFoldDB" id="A0A937AF20"/>
<name>A0A937AF20_9BACT</name>
<organism evidence="1 2">
    <name type="scientific">Marivirga atlantica</name>
    <dbReference type="NCBI Taxonomy" id="1548457"/>
    <lineage>
        <taxon>Bacteria</taxon>
        <taxon>Pseudomonadati</taxon>
        <taxon>Bacteroidota</taxon>
        <taxon>Cytophagia</taxon>
        <taxon>Cytophagales</taxon>
        <taxon>Marivirgaceae</taxon>
        <taxon>Marivirga</taxon>
    </lineage>
</organism>
<accession>A0A937AF20</accession>
<keyword evidence="2" id="KW-1185">Reference proteome</keyword>
<dbReference type="RefSeq" id="WP_201920325.1">
    <property type="nucleotide sequence ID" value="NZ_JAERQG010000002.1"/>
</dbReference>
<dbReference type="EMBL" id="JAERQG010000002">
    <property type="protein sequence ID" value="MBL0765526.1"/>
    <property type="molecule type" value="Genomic_DNA"/>
</dbReference>
<reference evidence="1" key="1">
    <citation type="submission" date="2021-01" db="EMBL/GenBank/DDBJ databases">
        <title>Marivirga sp. nov., isolated from intertidal surface sediments.</title>
        <authorList>
            <person name="Zhang M."/>
        </authorList>
    </citation>
    <scope>NUCLEOTIDE SEQUENCE</scope>
    <source>
        <strain evidence="1">SM1354</strain>
    </source>
</reference>